<keyword evidence="2 7" id="KW-0349">Heme</keyword>
<evidence type="ECO:0000256" key="6">
    <source>
        <dbReference type="ARBA" id="ARBA00023033"/>
    </source>
</evidence>
<evidence type="ECO:0000256" key="7">
    <source>
        <dbReference type="PIRSR" id="PIRSR602401-1"/>
    </source>
</evidence>
<dbReference type="Proteomes" id="UP000596660">
    <property type="component" value="Unplaced"/>
</dbReference>
<dbReference type="AlphaFoldDB" id="A0A803LQW6"/>
<dbReference type="EnsemblPlants" id="AUR62017345-RA">
    <property type="protein sequence ID" value="AUR62017345-RA:cds"/>
    <property type="gene ID" value="AUR62017345"/>
</dbReference>
<dbReference type="PANTHER" id="PTHR47950:SF4">
    <property type="entry name" value="GERANIOL 8-HYDROXYLASE-LIKE"/>
    <property type="match status" value="1"/>
</dbReference>
<keyword evidence="4" id="KW-0560">Oxidoreductase</keyword>
<dbReference type="FunFam" id="1.10.630.10:FF:000007">
    <property type="entry name" value="Cytochrome P450 76C4"/>
    <property type="match status" value="1"/>
</dbReference>
<dbReference type="InterPro" id="IPR002401">
    <property type="entry name" value="Cyt_P450_E_grp-I"/>
</dbReference>
<evidence type="ECO:0008006" key="11">
    <source>
        <dbReference type="Google" id="ProtNLM"/>
    </source>
</evidence>
<dbReference type="PRINTS" id="PR00463">
    <property type="entry name" value="EP450I"/>
</dbReference>
<protein>
    <recommendedName>
        <fullName evidence="11">Cytochrome P450</fullName>
    </recommendedName>
</protein>
<dbReference type="PANTHER" id="PTHR47950">
    <property type="entry name" value="CYTOCHROME P450, FAMILY 76, SUBFAMILY C, POLYPEPTIDE 5-RELATED"/>
    <property type="match status" value="1"/>
</dbReference>
<organism evidence="9 10">
    <name type="scientific">Chenopodium quinoa</name>
    <name type="common">Quinoa</name>
    <dbReference type="NCBI Taxonomy" id="63459"/>
    <lineage>
        <taxon>Eukaryota</taxon>
        <taxon>Viridiplantae</taxon>
        <taxon>Streptophyta</taxon>
        <taxon>Embryophyta</taxon>
        <taxon>Tracheophyta</taxon>
        <taxon>Spermatophyta</taxon>
        <taxon>Magnoliopsida</taxon>
        <taxon>eudicotyledons</taxon>
        <taxon>Gunneridae</taxon>
        <taxon>Pentapetalae</taxon>
        <taxon>Caryophyllales</taxon>
        <taxon>Chenopodiaceae</taxon>
        <taxon>Chenopodioideae</taxon>
        <taxon>Atripliceae</taxon>
        <taxon>Chenopodium</taxon>
    </lineage>
</organism>
<dbReference type="GO" id="GO:0005506">
    <property type="term" value="F:iron ion binding"/>
    <property type="evidence" value="ECO:0007669"/>
    <property type="project" value="InterPro"/>
</dbReference>
<feature type="binding site" description="axial binding residue" evidence="7">
    <location>
        <position position="407"/>
    </location>
    <ligand>
        <name>heme</name>
        <dbReference type="ChEBI" id="CHEBI:30413"/>
    </ligand>
    <ligandPart>
        <name>Fe</name>
        <dbReference type="ChEBI" id="CHEBI:18248"/>
    </ligandPart>
</feature>
<dbReference type="SUPFAM" id="SSF48264">
    <property type="entry name" value="Cytochrome P450"/>
    <property type="match status" value="1"/>
</dbReference>
<reference evidence="9" key="2">
    <citation type="submission" date="2021-03" db="UniProtKB">
        <authorList>
            <consortium name="EnsemblPlants"/>
        </authorList>
    </citation>
    <scope>IDENTIFICATION</scope>
</reference>
<proteinExistence type="inferred from homology"/>
<keyword evidence="3 7" id="KW-0479">Metal-binding</keyword>
<accession>A0A803LQW6</accession>
<reference evidence="9" key="1">
    <citation type="journal article" date="2017" name="Nature">
        <title>The genome of Chenopodium quinoa.</title>
        <authorList>
            <person name="Jarvis D.E."/>
            <person name="Ho Y.S."/>
            <person name="Lightfoot D.J."/>
            <person name="Schmoeckel S.M."/>
            <person name="Li B."/>
            <person name="Borm T.J.A."/>
            <person name="Ohyanagi H."/>
            <person name="Mineta K."/>
            <person name="Michell C.T."/>
            <person name="Saber N."/>
            <person name="Kharbatia N.M."/>
            <person name="Rupper R.R."/>
            <person name="Sharp A.R."/>
            <person name="Dally N."/>
            <person name="Boughton B.A."/>
            <person name="Woo Y.H."/>
            <person name="Gao G."/>
            <person name="Schijlen E.G.W.M."/>
            <person name="Guo X."/>
            <person name="Momin A.A."/>
            <person name="Negrao S."/>
            <person name="Al-Babili S."/>
            <person name="Gehring C."/>
            <person name="Roessner U."/>
            <person name="Jung C."/>
            <person name="Murphy K."/>
            <person name="Arold S.T."/>
            <person name="Gojobori T."/>
            <person name="van der Linden C.G."/>
            <person name="van Loo E.N."/>
            <person name="Jellen E.N."/>
            <person name="Maughan P.J."/>
            <person name="Tester M."/>
        </authorList>
    </citation>
    <scope>NUCLEOTIDE SEQUENCE [LARGE SCALE GENOMIC DNA]</scope>
    <source>
        <strain evidence="9">cv. PI 614886</strain>
    </source>
</reference>
<dbReference type="Gramene" id="AUR62017345-RA">
    <property type="protein sequence ID" value="AUR62017345-RA:cds"/>
    <property type="gene ID" value="AUR62017345"/>
</dbReference>
<keyword evidence="5 7" id="KW-0408">Iron</keyword>
<evidence type="ECO:0000313" key="10">
    <source>
        <dbReference type="Proteomes" id="UP000596660"/>
    </source>
</evidence>
<dbReference type="OMA" id="IHRHPRD"/>
<evidence type="ECO:0000313" key="9">
    <source>
        <dbReference type="EnsemblPlants" id="AUR62017345-RA:cds"/>
    </source>
</evidence>
<evidence type="ECO:0000256" key="5">
    <source>
        <dbReference type="ARBA" id="ARBA00023004"/>
    </source>
</evidence>
<dbReference type="GO" id="GO:0016705">
    <property type="term" value="F:oxidoreductase activity, acting on paired donors, with incorporation or reduction of molecular oxygen"/>
    <property type="evidence" value="ECO:0007669"/>
    <property type="project" value="InterPro"/>
</dbReference>
<dbReference type="Gene3D" id="1.10.630.10">
    <property type="entry name" value="Cytochrome P450"/>
    <property type="match status" value="1"/>
</dbReference>
<dbReference type="InterPro" id="IPR036396">
    <property type="entry name" value="Cyt_P450_sf"/>
</dbReference>
<comment type="similarity">
    <text evidence="1">Belongs to the cytochrome P450 family.</text>
</comment>
<keyword evidence="8" id="KW-0732">Signal</keyword>
<keyword evidence="6" id="KW-0503">Monooxygenase</keyword>
<dbReference type="InterPro" id="IPR001128">
    <property type="entry name" value="Cyt_P450"/>
</dbReference>
<dbReference type="GO" id="GO:0020037">
    <property type="term" value="F:heme binding"/>
    <property type="evidence" value="ECO:0007669"/>
    <property type="project" value="InterPro"/>
</dbReference>
<evidence type="ECO:0000256" key="3">
    <source>
        <dbReference type="ARBA" id="ARBA00022723"/>
    </source>
</evidence>
<evidence type="ECO:0000256" key="4">
    <source>
        <dbReference type="ARBA" id="ARBA00023002"/>
    </source>
</evidence>
<comment type="cofactor">
    <cofactor evidence="7">
        <name>heme</name>
        <dbReference type="ChEBI" id="CHEBI:30413"/>
    </cofactor>
</comment>
<evidence type="ECO:0000256" key="2">
    <source>
        <dbReference type="ARBA" id="ARBA00022617"/>
    </source>
</evidence>
<dbReference type="GO" id="GO:0004497">
    <property type="term" value="F:monooxygenase activity"/>
    <property type="evidence" value="ECO:0007669"/>
    <property type="project" value="UniProtKB-KW"/>
</dbReference>
<dbReference type="PRINTS" id="PR00385">
    <property type="entry name" value="P450"/>
</dbReference>
<keyword evidence="10" id="KW-1185">Reference proteome</keyword>
<evidence type="ECO:0000256" key="1">
    <source>
        <dbReference type="ARBA" id="ARBA00010617"/>
    </source>
</evidence>
<evidence type="ECO:0000256" key="8">
    <source>
        <dbReference type="SAM" id="SignalP"/>
    </source>
</evidence>
<feature type="chain" id="PRO_5031052174" description="Cytochrome P450" evidence="8">
    <location>
        <begin position="25"/>
        <end position="464"/>
    </location>
</feature>
<name>A0A803LQW6_CHEQI</name>
<sequence>MDYLASMLCLVLAWAGVHLLLSFAKKGNESRLPPGPPPLPIVGNLFSLGSKPHISLAELAKKYGPIMTLQLGRVPTVIISSADVAKEALQKNNLCFSNRMVLDGIHALGHHEKSIVWLPVASQWRNLRKICNTHVFSISKLDASQSLRRNKVKDLLKFVKKSSEFGEAVDISQAAFTTALNLLASTFFQWIWVTPVPNPQGIKRRMSVYFKKLMNLYQTMIDQRLRDNQNSLGSKSDVLDSLLGINQEKIKEIESPDIPNLLLDLFTGGTDTTSSTLEWAMAELLNNPEKLKKAKAELNEIIGQGNPIEEPDIVRLPYLQAVVKETLRLHPPVPLLLPRQVDSDAQLSGFTVPKNAQVLINAWAIGRDPNVWENPNSFEPERFLESHIDFKGHDFELIPFDAGRRICPGLPLAIRMLYLMLGSLVNGFDWKLEGGISPGKMNMEERFGISLQKAQRLHAIPVCV</sequence>
<feature type="signal peptide" evidence="8">
    <location>
        <begin position="1"/>
        <end position="24"/>
    </location>
</feature>
<dbReference type="Pfam" id="PF00067">
    <property type="entry name" value="p450"/>
    <property type="match status" value="2"/>
</dbReference>